<sequence length="220" mass="24708">MLDECNFIYTTSAKIVLEENSPHYKENNDLYEKHLNKYIGRTHAFYLKQHKKGRLCPFVYIKPNLLPNLLQQLRQSNRSETDWGTSRQRWSLASKLAHSKNLVVKECCSEYIDTNTSPSAFIIHILCKTEQRLLREDKSNDHSYSRSSRIPLSLEKSVFSDMNTVESVVAVKLSPLTIAYVVPSKVASSVSVGVSNSPPATLCTNCSATVSSSAVYPSVS</sequence>
<accession>A0ABQ9EWL2</accession>
<name>A0ABQ9EWL2_TEGGR</name>
<reference evidence="1 2" key="1">
    <citation type="submission" date="2022-12" db="EMBL/GenBank/DDBJ databases">
        <title>Chromosome-level genome of Tegillarca granosa.</title>
        <authorList>
            <person name="Kim J."/>
        </authorList>
    </citation>
    <scope>NUCLEOTIDE SEQUENCE [LARGE SCALE GENOMIC DNA]</scope>
    <source>
        <strain evidence="1">Teg-2019</strain>
        <tissue evidence="1">Adductor muscle</tissue>
    </source>
</reference>
<keyword evidence="2" id="KW-1185">Reference proteome</keyword>
<evidence type="ECO:0000313" key="1">
    <source>
        <dbReference type="EMBL" id="KAJ8309547.1"/>
    </source>
</evidence>
<proteinExistence type="predicted"/>
<organism evidence="1 2">
    <name type="scientific">Tegillarca granosa</name>
    <name type="common">Malaysian cockle</name>
    <name type="synonym">Anadara granosa</name>
    <dbReference type="NCBI Taxonomy" id="220873"/>
    <lineage>
        <taxon>Eukaryota</taxon>
        <taxon>Metazoa</taxon>
        <taxon>Spiralia</taxon>
        <taxon>Lophotrochozoa</taxon>
        <taxon>Mollusca</taxon>
        <taxon>Bivalvia</taxon>
        <taxon>Autobranchia</taxon>
        <taxon>Pteriomorphia</taxon>
        <taxon>Arcoida</taxon>
        <taxon>Arcoidea</taxon>
        <taxon>Arcidae</taxon>
        <taxon>Tegillarca</taxon>
    </lineage>
</organism>
<gene>
    <name evidence="1" type="ORF">KUTeg_014421</name>
</gene>
<comment type="caution">
    <text evidence="1">The sequence shown here is derived from an EMBL/GenBank/DDBJ whole genome shotgun (WGS) entry which is preliminary data.</text>
</comment>
<evidence type="ECO:0000313" key="2">
    <source>
        <dbReference type="Proteomes" id="UP001217089"/>
    </source>
</evidence>
<protein>
    <submittedName>
        <fullName evidence="1">Uncharacterized protein</fullName>
    </submittedName>
</protein>
<dbReference type="Proteomes" id="UP001217089">
    <property type="component" value="Unassembled WGS sequence"/>
</dbReference>
<dbReference type="EMBL" id="JARBDR010000657">
    <property type="protein sequence ID" value="KAJ8309547.1"/>
    <property type="molecule type" value="Genomic_DNA"/>
</dbReference>